<reference evidence="2 3" key="1">
    <citation type="submission" date="2024-01" db="EMBL/GenBank/DDBJ databases">
        <title>The genomes of 5 underutilized Papilionoideae crops provide insights into root nodulation and disease resistanc.</title>
        <authorList>
            <person name="Yuan L."/>
        </authorList>
    </citation>
    <scope>NUCLEOTIDE SEQUENCE [LARGE SCALE GENOMIC DNA]</scope>
    <source>
        <strain evidence="2">ZHUSHIDOU_FW_LH</strain>
        <tissue evidence="2">Leaf</tissue>
    </source>
</reference>
<sequence>MKNTRRRLTHSNEEHRRSPSHSKQSPSLAVAQQALAVAVVSLITDRNSRRLFLVLPPKSIKALSKLFCRNLEDRLLLAQTPSSFLPSWSKWG</sequence>
<protein>
    <submittedName>
        <fullName evidence="2">Uncharacterized protein</fullName>
    </submittedName>
</protein>
<proteinExistence type="predicted"/>
<organism evidence="2 3">
    <name type="scientific">Crotalaria pallida</name>
    <name type="common">Smooth rattlebox</name>
    <name type="synonym">Crotalaria striata</name>
    <dbReference type="NCBI Taxonomy" id="3830"/>
    <lineage>
        <taxon>Eukaryota</taxon>
        <taxon>Viridiplantae</taxon>
        <taxon>Streptophyta</taxon>
        <taxon>Embryophyta</taxon>
        <taxon>Tracheophyta</taxon>
        <taxon>Spermatophyta</taxon>
        <taxon>Magnoliopsida</taxon>
        <taxon>eudicotyledons</taxon>
        <taxon>Gunneridae</taxon>
        <taxon>Pentapetalae</taxon>
        <taxon>rosids</taxon>
        <taxon>fabids</taxon>
        <taxon>Fabales</taxon>
        <taxon>Fabaceae</taxon>
        <taxon>Papilionoideae</taxon>
        <taxon>50 kb inversion clade</taxon>
        <taxon>genistoids sensu lato</taxon>
        <taxon>core genistoids</taxon>
        <taxon>Crotalarieae</taxon>
        <taxon>Crotalaria</taxon>
    </lineage>
</organism>
<accession>A0AAN9EJT0</accession>
<keyword evidence="3" id="KW-1185">Reference proteome</keyword>
<evidence type="ECO:0000313" key="3">
    <source>
        <dbReference type="Proteomes" id="UP001372338"/>
    </source>
</evidence>
<dbReference type="Proteomes" id="UP001372338">
    <property type="component" value="Unassembled WGS sequence"/>
</dbReference>
<dbReference type="EMBL" id="JAYWIO010000005">
    <property type="protein sequence ID" value="KAK7258454.1"/>
    <property type="molecule type" value="Genomic_DNA"/>
</dbReference>
<evidence type="ECO:0000256" key="1">
    <source>
        <dbReference type="SAM" id="MobiDB-lite"/>
    </source>
</evidence>
<name>A0AAN9EJT0_CROPI</name>
<comment type="caution">
    <text evidence="2">The sequence shown here is derived from an EMBL/GenBank/DDBJ whole genome shotgun (WGS) entry which is preliminary data.</text>
</comment>
<feature type="region of interest" description="Disordered" evidence="1">
    <location>
        <begin position="1"/>
        <end position="27"/>
    </location>
</feature>
<dbReference type="AlphaFoldDB" id="A0AAN9EJT0"/>
<evidence type="ECO:0000313" key="2">
    <source>
        <dbReference type="EMBL" id="KAK7258454.1"/>
    </source>
</evidence>
<gene>
    <name evidence="2" type="ORF">RIF29_24032</name>
</gene>